<gene>
    <name evidence="2" type="ORF">AMJ52_00495</name>
</gene>
<proteinExistence type="predicted"/>
<organism evidence="2 3">
    <name type="scientific">candidate division TA06 bacterium DG_78</name>
    <dbReference type="NCBI Taxonomy" id="1703772"/>
    <lineage>
        <taxon>Bacteria</taxon>
        <taxon>Bacteria division TA06</taxon>
    </lineage>
</organism>
<feature type="chain" id="PRO_5006640636" description="Outer membrane protein beta-barrel domain-containing protein" evidence="1">
    <location>
        <begin position="20"/>
        <end position="337"/>
    </location>
</feature>
<dbReference type="Pfam" id="PF20230">
    <property type="entry name" value="DUF6588"/>
    <property type="match status" value="1"/>
</dbReference>
<reference evidence="2 3" key="1">
    <citation type="journal article" date="2015" name="Microbiome">
        <title>Genomic resolution of linkages in carbon, nitrogen, and sulfur cycling among widespread estuary sediment bacteria.</title>
        <authorList>
            <person name="Baker B.J."/>
            <person name="Lazar C.S."/>
            <person name="Teske A.P."/>
            <person name="Dick G.J."/>
        </authorList>
    </citation>
    <scope>NUCLEOTIDE SEQUENCE [LARGE SCALE GENOMIC DNA]</scope>
    <source>
        <strain evidence="2">DG_78</strain>
    </source>
</reference>
<dbReference type="InterPro" id="IPR046495">
    <property type="entry name" value="DUF6588"/>
</dbReference>
<dbReference type="Proteomes" id="UP000051012">
    <property type="component" value="Unassembled WGS sequence"/>
</dbReference>
<evidence type="ECO:0000256" key="1">
    <source>
        <dbReference type="SAM" id="SignalP"/>
    </source>
</evidence>
<feature type="signal peptide" evidence="1">
    <location>
        <begin position="1"/>
        <end position="19"/>
    </location>
</feature>
<evidence type="ECO:0000313" key="2">
    <source>
        <dbReference type="EMBL" id="KPJ74423.1"/>
    </source>
</evidence>
<dbReference type="EMBL" id="LJNI01000004">
    <property type="protein sequence ID" value="KPJ74423.1"/>
    <property type="molecule type" value="Genomic_DNA"/>
</dbReference>
<evidence type="ECO:0008006" key="4">
    <source>
        <dbReference type="Google" id="ProtNLM"/>
    </source>
</evidence>
<name>A0A0S7YI09_UNCT6</name>
<protein>
    <recommendedName>
        <fullName evidence="4">Outer membrane protein beta-barrel domain-containing protein</fullName>
    </recommendedName>
</protein>
<sequence>MKVLILFVCISILVPAVSAQEIDESLIDRIKQVSEGLLEGYSQPLITAFGTAMGTGLFHSAYSHDILGFDLGIRVMYINIPASARYFSGTALACSLAYGDLVWYEIHVDSMSTIFGPDVITDIPLASGNAHTIPPFMPGGFDLSGVGFAMPQLNIGLPYGFEIGIRYIPFAITYPFTVEGVRGTDLYFLGVGTKLEVTKLPFLTTVPMPLAVAVGGFYQKAKIAEAGGYTSIHTSTWNVQFLVSKRFVIFEPLIGVGLEGTTVNFHYDFEYVIPDTITGVPTEVIEQVSEINVSFHSQSHYRAFLGFTVYMGPIFFHYDYNILPYTTHNGTIGLTIR</sequence>
<evidence type="ECO:0000313" key="3">
    <source>
        <dbReference type="Proteomes" id="UP000051012"/>
    </source>
</evidence>
<keyword evidence="1" id="KW-0732">Signal</keyword>
<dbReference type="AlphaFoldDB" id="A0A0S7YI09"/>
<comment type="caution">
    <text evidence="2">The sequence shown here is derived from an EMBL/GenBank/DDBJ whole genome shotgun (WGS) entry which is preliminary data.</text>
</comment>
<accession>A0A0S7YI09</accession>